<evidence type="ECO:0000256" key="1">
    <source>
        <dbReference type="SAM" id="Phobius"/>
    </source>
</evidence>
<accession>A0A383CCW3</accession>
<protein>
    <submittedName>
        <fullName evidence="2">Uncharacterized protein</fullName>
    </submittedName>
</protein>
<feature type="transmembrane region" description="Helical" evidence="1">
    <location>
        <begin position="60"/>
        <end position="78"/>
    </location>
</feature>
<gene>
    <name evidence="2" type="ORF">METZ01_LOCUS482359</name>
</gene>
<sequence>MGGIRWVILSGLLLICFQSTRELPGLYLDEFRFVMSSDYVWPISVNNVVLPISLRVILSYMRWLPLAILTGVPLWLAVQKRKIPRVLKRADTSIIVFLVYILISCAFSIDPNTSIQKVLSVFLMYGAVFWGVWICVDEFG</sequence>
<dbReference type="EMBL" id="UINC01207429">
    <property type="protein sequence ID" value="SVE29505.1"/>
    <property type="molecule type" value="Genomic_DNA"/>
</dbReference>
<keyword evidence="1" id="KW-0812">Transmembrane</keyword>
<feature type="transmembrane region" description="Helical" evidence="1">
    <location>
        <begin position="90"/>
        <end position="109"/>
    </location>
</feature>
<dbReference type="AlphaFoldDB" id="A0A383CCW3"/>
<reference evidence="2" key="1">
    <citation type="submission" date="2018-05" db="EMBL/GenBank/DDBJ databases">
        <authorList>
            <person name="Lanie J.A."/>
            <person name="Ng W.-L."/>
            <person name="Kazmierczak K.M."/>
            <person name="Andrzejewski T.M."/>
            <person name="Davidsen T.M."/>
            <person name="Wayne K.J."/>
            <person name="Tettelin H."/>
            <person name="Glass J.I."/>
            <person name="Rusch D."/>
            <person name="Podicherti R."/>
            <person name="Tsui H.-C.T."/>
            <person name="Winkler M.E."/>
        </authorList>
    </citation>
    <scope>NUCLEOTIDE SEQUENCE</scope>
</reference>
<keyword evidence="1" id="KW-0472">Membrane</keyword>
<name>A0A383CCW3_9ZZZZ</name>
<keyword evidence="1" id="KW-1133">Transmembrane helix</keyword>
<feature type="transmembrane region" description="Helical" evidence="1">
    <location>
        <begin position="115"/>
        <end position="136"/>
    </location>
</feature>
<organism evidence="2">
    <name type="scientific">marine metagenome</name>
    <dbReference type="NCBI Taxonomy" id="408172"/>
    <lineage>
        <taxon>unclassified sequences</taxon>
        <taxon>metagenomes</taxon>
        <taxon>ecological metagenomes</taxon>
    </lineage>
</organism>
<feature type="non-terminal residue" evidence="2">
    <location>
        <position position="140"/>
    </location>
</feature>
<evidence type="ECO:0000313" key="2">
    <source>
        <dbReference type="EMBL" id="SVE29505.1"/>
    </source>
</evidence>
<proteinExistence type="predicted"/>